<evidence type="ECO:0000313" key="2">
    <source>
        <dbReference type="Proteomes" id="UP000299102"/>
    </source>
</evidence>
<organism evidence="1 2">
    <name type="scientific">Eumeta variegata</name>
    <name type="common">Bagworm moth</name>
    <name type="synonym">Eumeta japonica</name>
    <dbReference type="NCBI Taxonomy" id="151549"/>
    <lineage>
        <taxon>Eukaryota</taxon>
        <taxon>Metazoa</taxon>
        <taxon>Ecdysozoa</taxon>
        <taxon>Arthropoda</taxon>
        <taxon>Hexapoda</taxon>
        <taxon>Insecta</taxon>
        <taxon>Pterygota</taxon>
        <taxon>Neoptera</taxon>
        <taxon>Endopterygota</taxon>
        <taxon>Lepidoptera</taxon>
        <taxon>Glossata</taxon>
        <taxon>Ditrysia</taxon>
        <taxon>Tineoidea</taxon>
        <taxon>Psychidae</taxon>
        <taxon>Oiketicinae</taxon>
        <taxon>Eumeta</taxon>
    </lineage>
</organism>
<proteinExistence type="predicted"/>
<dbReference type="EMBL" id="BGZK01000395">
    <property type="protein sequence ID" value="GBP41216.1"/>
    <property type="molecule type" value="Genomic_DNA"/>
</dbReference>
<accession>A0A4C1VQ25</accession>
<dbReference type="GO" id="GO:0008157">
    <property type="term" value="F:protein phosphatase 1 binding"/>
    <property type="evidence" value="ECO:0007669"/>
    <property type="project" value="TreeGrafter"/>
</dbReference>
<dbReference type="AlphaFoldDB" id="A0A4C1VQ25"/>
<dbReference type="Proteomes" id="UP000299102">
    <property type="component" value="Unassembled WGS sequence"/>
</dbReference>
<dbReference type="PANTHER" id="PTHR46557:SF1">
    <property type="entry name" value="SERINE_THREONINE-PROTEIN PHOSPHATASE 1 REGULATORY SUBUNIT 10"/>
    <property type="match status" value="1"/>
</dbReference>
<name>A0A4C1VQ25_EUMVA</name>
<dbReference type="OrthoDB" id="2138378at2759"/>
<sequence length="324" mass="35976">MITGAHGHLQAQMSHQHVAGPFGGNRMSNGGGSGLVECDKRECSGGSHHLIYWTKRNNGSCHIPDFNSDSIVGSSPYPALKFSAGSDIDLGSPLGFNSNLKHMERRNEREAFLKGRNLANADIMEEKTNWRPLILLDTDGQIPVEHGKNSKEKDIQAIRQKETLQPLYFHNAMIPDTPAEPDLETHPYQEHIIIILDDVTGNQDNISDFRNMPWPETKGNAPPSTPTNINMALIYIYRLTDLIDISKPKTSATEAQCYRKNLSVTRTLRNPLSYFNIRPIGRIQIGPADIRLGVFISTYYASPELVVRCAAPAPLRPAAFPAHT</sequence>
<protein>
    <submittedName>
        <fullName evidence="1">Uncharacterized protein</fullName>
    </submittedName>
</protein>
<reference evidence="1 2" key="1">
    <citation type="journal article" date="2019" name="Commun. Biol.">
        <title>The bagworm genome reveals a unique fibroin gene that provides high tensile strength.</title>
        <authorList>
            <person name="Kono N."/>
            <person name="Nakamura H."/>
            <person name="Ohtoshi R."/>
            <person name="Tomita M."/>
            <person name="Numata K."/>
            <person name="Arakawa K."/>
        </authorList>
    </citation>
    <scope>NUCLEOTIDE SEQUENCE [LARGE SCALE GENOMIC DNA]</scope>
</reference>
<comment type="caution">
    <text evidence="1">The sequence shown here is derived from an EMBL/GenBank/DDBJ whole genome shotgun (WGS) entry which is preliminary data.</text>
</comment>
<dbReference type="PANTHER" id="PTHR46557">
    <property type="entry name" value="SERINE/THREONINE-PROTEIN PHOSPHATASE 1 REGULATORY SUBUNIT 10-RELATED"/>
    <property type="match status" value="1"/>
</dbReference>
<dbReference type="GO" id="GO:0000785">
    <property type="term" value="C:chromatin"/>
    <property type="evidence" value="ECO:0007669"/>
    <property type="project" value="TreeGrafter"/>
</dbReference>
<keyword evidence="2" id="KW-1185">Reference proteome</keyword>
<evidence type="ECO:0000313" key="1">
    <source>
        <dbReference type="EMBL" id="GBP41216.1"/>
    </source>
</evidence>
<gene>
    <name evidence="1" type="ORF">EVAR_30654_1</name>
</gene>
<dbReference type="GO" id="GO:0072357">
    <property type="term" value="C:PTW/PP1 phosphatase complex"/>
    <property type="evidence" value="ECO:0007669"/>
    <property type="project" value="TreeGrafter"/>
</dbReference>
<dbReference type="STRING" id="151549.A0A4C1VQ25"/>